<dbReference type="KEGG" id="vei:Veis_1977"/>
<dbReference type="Proteomes" id="UP000000374">
    <property type="component" value="Chromosome"/>
</dbReference>
<feature type="compositionally biased region" description="Low complexity" evidence="1">
    <location>
        <begin position="115"/>
        <end position="129"/>
    </location>
</feature>
<evidence type="ECO:0000313" key="3">
    <source>
        <dbReference type="Proteomes" id="UP000000374"/>
    </source>
</evidence>
<dbReference type="HOGENOM" id="CLU_2060463_0_0_4"/>
<keyword evidence="3" id="KW-1185">Reference proteome</keyword>
<reference evidence="3" key="1">
    <citation type="submission" date="2006-12" db="EMBL/GenBank/DDBJ databases">
        <title>Complete sequence of chromosome 1 of Verminephrobacter eiseniae EF01-2.</title>
        <authorList>
            <person name="Copeland A."/>
            <person name="Lucas S."/>
            <person name="Lapidus A."/>
            <person name="Barry K."/>
            <person name="Detter J.C."/>
            <person name="Glavina del Rio T."/>
            <person name="Dalin E."/>
            <person name="Tice H."/>
            <person name="Pitluck S."/>
            <person name="Chertkov O."/>
            <person name="Brettin T."/>
            <person name="Bruce D."/>
            <person name="Han C."/>
            <person name="Tapia R."/>
            <person name="Gilna P."/>
            <person name="Schmutz J."/>
            <person name="Larimer F."/>
            <person name="Land M."/>
            <person name="Hauser L."/>
            <person name="Kyrpides N."/>
            <person name="Kim E."/>
            <person name="Stahl D."/>
            <person name="Richardson P."/>
        </authorList>
    </citation>
    <scope>NUCLEOTIDE SEQUENCE [LARGE SCALE GENOMIC DNA]</scope>
    <source>
        <strain evidence="3">EF01-2</strain>
    </source>
</reference>
<dbReference type="AlphaFoldDB" id="A1WJC2"/>
<name>A1WJC2_VEREI</name>
<proteinExistence type="predicted"/>
<feature type="region of interest" description="Disordered" evidence="1">
    <location>
        <begin position="41"/>
        <end position="62"/>
    </location>
</feature>
<dbReference type="EMBL" id="CP000542">
    <property type="protein sequence ID" value="ABM57729.1"/>
    <property type="molecule type" value="Genomic_DNA"/>
</dbReference>
<evidence type="ECO:0000313" key="2">
    <source>
        <dbReference type="EMBL" id="ABM57729.1"/>
    </source>
</evidence>
<feature type="region of interest" description="Disordered" evidence="1">
    <location>
        <begin position="89"/>
        <end position="129"/>
    </location>
</feature>
<sequence length="129" mass="13919">MVHDLRRIWHRRVLKITASTLPAGVSAQVPMAPDVALRVGGHQAVADQTPRRGGPRAGHSVPEAPMHFAGVACRALVLSALRLRVHERLGDGVRPRRSAPGPKRLARRPKDGRWPAGRRAASPALARPA</sequence>
<gene>
    <name evidence="2" type="ordered locus">Veis_1977</name>
</gene>
<protein>
    <submittedName>
        <fullName evidence="2">Uncharacterized protein</fullName>
    </submittedName>
</protein>
<evidence type="ECO:0000256" key="1">
    <source>
        <dbReference type="SAM" id="MobiDB-lite"/>
    </source>
</evidence>
<accession>A1WJC2</accession>
<organism evidence="2 3">
    <name type="scientific">Verminephrobacter eiseniae (strain EF01-2)</name>
    <dbReference type="NCBI Taxonomy" id="391735"/>
    <lineage>
        <taxon>Bacteria</taxon>
        <taxon>Pseudomonadati</taxon>
        <taxon>Pseudomonadota</taxon>
        <taxon>Betaproteobacteria</taxon>
        <taxon>Burkholderiales</taxon>
        <taxon>Comamonadaceae</taxon>
        <taxon>Verminephrobacter</taxon>
    </lineage>
</organism>